<accession>A0A1R1Y2D5</accession>
<dbReference type="Proteomes" id="UP000187283">
    <property type="component" value="Unassembled WGS sequence"/>
</dbReference>
<evidence type="ECO:0000313" key="1">
    <source>
        <dbReference type="EMBL" id="OMJ21131.1"/>
    </source>
</evidence>
<dbReference type="EMBL" id="LSSN01001081">
    <property type="protein sequence ID" value="OMJ21131.1"/>
    <property type="molecule type" value="Genomic_DNA"/>
</dbReference>
<protein>
    <submittedName>
        <fullName evidence="1">Uncharacterized protein</fullName>
    </submittedName>
</protein>
<proteinExistence type="predicted"/>
<sequence length="71" mass="8066">MCTVSTYKPYKVHLSIPTCEQKHSINVELMIGYLVQSLNYISNKVEHGRKKPKYRALGYKIATTGATLSMM</sequence>
<gene>
    <name evidence="1" type="ORF">AYI70_g3660</name>
</gene>
<reference evidence="1 2" key="1">
    <citation type="submission" date="2017-01" db="EMBL/GenBank/DDBJ databases">
        <authorList>
            <person name="Mah S.A."/>
            <person name="Swanson W.J."/>
            <person name="Moy G.W."/>
            <person name="Vacquier V.D."/>
        </authorList>
    </citation>
    <scope>NUCLEOTIDE SEQUENCE [LARGE SCALE GENOMIC DNA]</scope>
    <source>
        <strain evidence="1 2">GSMNP</strain>
    </source>
</reference>
<organism evidence="1 2">
    <name type="scientific">Smittium culicis</name>
    <dbReference type="NCBI Taxonomy" id="133412"/>
    <lineage>
        <taxon>Eukaryota</taxon>
        <taxon>Fungi</taxon>
        <taxon>Fungi incertae sedis</taxon>
        <taxon>Zoopagomycota</taxon>
        <taxon>Kickxellomycotina</taxon>
        <taxon>Harpellomycetes</taxon>
        <taxon>Harpellales</taxon>
        <taxon>Legeriomycetaceae</taxon>
        <taxon>Smittium</taxon>
    </lineage>
</organism>
<comment type="caution">
    <text evidence="1">The sequence shown here is derived from an EMBL/GenBank/DDBJ whole genome shotgun (WGS) entry which is preliminary data.</text>
</comment>
<keyword evidence="2" id="KW-1185">Reference proteome</keyword>
<dbReference type="AlphaFoldDB" id="A0A1R1Y2D5"/>
<evidence type="ECO:0000313" key="2">
    <source>
        <dbReference type="Proteomes" id="UP000187283"/>
    </source>
</evidence>
<name>A0A1R1Y2D5_9FUNG</name>